<name>A0ABY5W8I3_9ACTN</name>
<reference evidence="1" key="1">
    <citation type="submission" date="2021-04" db="EMBL/GenBank/DDBJ databases">
        <authorList>
            <person name="Hartkoorn R.C."/>
            <person name="Beaudoing E."/>
            <person name="Hot D."/>
        </authorList>
    </citation>
    <scope>NUCLEOTIDE SEQUENCE</scope>
    <source>
        <strain evidence="1">NRRL B-16292</strain>
    </source>
</reference>
<proteinExistence type="predicted"/>
<reference evidence="1" key="2">
    <citation type="submission" date="2022-09" db="EMBL/GenBank/DDBJ databases">
        <title>Biosynthetic gene clusters of Dactylosporangioum fulvum.</title>
        <authorList>
            <person name="Caradec T."/>
        </authorList>
    </citation>
    <scope>NUCLEOTIDE SEQUENCE</scope>
    <source>
        <strain evidence="1">NRRL B-16292</strain>
    </source>
</reference>
<evidence type="ECO:0000313" key="2">
    <source>
        <dbReference type="Proteomes" id="UP001059617"/>
    </source>
</evidence>
<accession>A0ABY5W8I3</accession>
<keyword evidence="2" id="KW-1185">Reference proteome</keyword>
<dbReference type="EMBL" id="CP073720">
    <property type="protein sequence ID" value="UWP85794.1"/>
    <property type="molecule type" value="Genomic_DNA"/>
</dbReference>
<gene>
    <name evidence="1" type="ORF">Dfulv_16740</name>
</gene>
<dbReference type="RefSeq" id="WP_259864063.1">
    <property type="nucleotide sequence ID" value="NZ_BAAAST010000073.1"/>
</dbReference>
<organism evidence="1 2">
    <name type="scientific">Dactylosporangium fulvum</name>
    <dbReference type="NCBI Taxonomy" id="53359"/>
    <lineage>
        <taxon>Bacteria</taxon>
        <taxon>Bacillati</taxon>
        <taxon>Actinomycetota</taxon>
        <taxon>Actinomycetes</taxon>
        <taxon>Micromonosporales</taxon>
        <taxon>Micromonosporaceae</taxon>
        <taxon>Dactylosporangium</taxon>
    </lineage>
</organism>
<dbReference type="Proteomes" id="UP001059617">
    <property type="component" value="Chromosome"/>
</dbReference>
<evidence type="ECO:0000313" key="1">
    <source>
        <dbReference type="EMBL" id="UWP85794.1"/>
    </source>
</evidence>
<protein>
    <submittedName>
        <fullName evidence="1">Uncharacterized protein</fullName>
    </submittedName>
</protein>
<sequence length="83" mass="9043">MTVTTAPVTLDPTTDLTPLVGRRVTFDGRVALIQTAHHGYEATRCRAALLGGIWGDLVEEPTNYYRGGASSYWLPYGTTVTEI</sequence>